<dbReference type="InterPro" id="IPR003362">
    <property type="entry name" value="Bact_transf"/>
</dbReference>
<dbReference type="EMBL" id="JBHHMI010000006">
    <property type="protein sequence ID" value="MFB5267053.1"/>
    <property type="molecule type" value="Genomic_DNA"/>
</dbReference>
<dbReference type="GO" id="GO:0016740">
    <property type="term" value="F:transferase activity"/>
    <property type="evidence" value="ECO:0007669"/>
    <property type="project" value="UniProtKB-KW"/>
</dbReference>
<evidence type="ECO:0000256" key="1">
    <source>
        <dbReference type="ARBA" id="ARBA00006464"/>
    </source>
</evidence>
<feature type="transmembrane region" description="Helical" evidence="2">
    <location>
        <begin position="43"/>
        <end position="64"/>
    </location>
</feature>
<keyword evidence="2" id="KW-0812">Transmembrane</keyword>
<protein>
    <submittedName>
        <fullName evidence="4">Sugar transferase</fullName>
    </submittedName>
</protein>
<keyword evidence="2" id="KW-0472">Membrane</keyword>
<evidence type="ECO:0000313" key="4">
    <source>
        <dbReference type="EMBL" id="MFB5267053.1"/>
    </source>
</evidence>
<dbReference type="Pfam" id="PF02397">
    <property type="entry name" value="Bac_transf"/>
    <property type="match status" value="1"/>
</dbReference>
<dbReference type="Proteomes" id="UP001580346">
    <property type="component" value="Unassembled WGS sequence"/>
</dbReference>
<comment type="caution">
    <text evidence="4">The sequence shown here is derived from an EMBL/GenBank/DDBJ whole genome shotgun (WGS) entry which is preliminary data.</text>
</comment>
<name>A0ABV5AS73_9BACL</name>
<evidence type="ECO:0000259" key="3">
    <source>
        <dbReference type="Pfam" id="PF02397"/>
    </source>
</evidence>
<dbReference type="RefSeq" id="WP_375355013.1">
    <property type="nucleotide sequence ID" value="NZ_JBHHMI010000006.1"/>
</dbReference>
<gene>
    <name evidence="4" type="ORF">ACE41H_09670</name>
</gene>
<keyword evidence="5" id="KW-1185">Reference proteome</keyword>
<dbReference type="PANTHER" id="PTHR30576">
    <property type="entry name" value="COLANIC BIOSYNTHESIS UDP-GLUCOSE LIPID CARRIER TRANSFERASE"/>
    <property type="match status" value="1"/>
</dbReference>
<comment type="similarity">
    <text evidence="1">Belongs to the bacterial sugar transferase family.</text>
</comment>
<feature type="domain" description="Bacterial sugar transferase" evidence="3">
    <location>
        <begin position="38"/>
        <end position="226"/>
    </location>
</feature>
<accession>A0ABV5AS73</accession>
<dbReference type="PANTHER" id="PTHR30576:SF0">
    <property type="entry name" value="UNDECAPRENYL-PHOSPHATE N-ACETYLGALACTOSAMINYL 1-PHOSPHATE TRANSFERASE-RELATED"/>
    <property type="match status" value="1"/>
</dbReference>
<keyword evidence="2" id="KW-1133">Transmembrane helix</keyword>
<reference evidence="4 5" key="1">
    <citation type="submission" date="2024-09" db="EMBL/GenBank/DDBJ databases">
        <title>Paenibacillus zeirhizospherea sp. nov., isolated from surface of the maize (Zea mays) roots in a horticulture field, Hungary.</title>
        <authorList>
            <person name="Marton D."/>
            <person name="Farkas M."/>
            <person name="Bedics A."/>
            <person name="Toth E."/>
            <person name="Tancsics A."/>
            <person name="Boka K."/>
            <person name="Maroti G."/>
            <person name="Kriszt B."/>
            <person name="Cserhati M."/>
        </authorList>
    </citation>
    <scope>NUCLEOTIDE SEQUENCE [LARGE SCALE GENOMIC DNA]</scope>
    <source>
        <strain evidence="4 5">KCTC 33519</strain>
    </source>
</reference>
<sequence length="232" mass="26647">MSMENLPDDYEAVMPGTTFYMPYGTKQMQDKTSYLVAKRLLDMVLSAIGLIVLLPLFVVVAILIKLEDPKGTVFFKQIRVGKNEKPFYMYKFRSMISNAEELKKDLMALNEVSGAMFKMKNDPRITKMGKFLRKTSIDEIPQLWNVLIGDMSLVGPRPPLPSEVEQYSDYDKQRLLVTPGCTGYWQVSGRNSVGFAEMVQMDLKYIQARSIWLDLKIIVKTAFMMLFSRDAY</sequence>
<organism evidence="4 5">
    <name type="scientific">Paenibacillus enshidis</name>
    <dbReference type="NCBI Taxonomy" id="1458439"/>
    <lineage>
        <taxon>Bacteria</taxon>
        <taxon>Bacillati</taxon>
        <taxon>Bacillota</taxon>
        <taxon>Bacilli</taxon>
        <taxon>Bacillales</taxon>
        <taxon>Paenibacillaceae</taxon>
        <taxon>Paenibacillus</taxon>
    </lineage>
</organism>
<evidence type="ECO:0000313" key="5">
    <source>
        <dbReference type="Proteomes" id="UP001580346"/>
    </source>
</evidence>
<evidence type="ECO:0000256" key="2">
    <source>
        <dbReference type="SAM" id="Phobius"/>
    </source>
</evidence>
<keyword evidence="4" id="KW-0808">Transferase</keyword>
<proteinExistence type="inferred from homology"/>